<dbReference type="GeneID" id="302994044"/>
<proteinExistence type="predicted"/>
<dbReference type="Proteomes" id="UP000297872">
    <property type="component" value="Unassembled WGS sequence"/>
</dbReference>
<protein>
    <submittedName>
        <fullName evidence="1">Uncharacterized protein</fullName>
    </submittedName>
</protein>
<comment type="caution">
    <text evidence="1">The sequence shown here is derived from an EMBL/GenBank/DDBJ whole genome shotgun (WGS) entry which is preliminary data.</text>
</comment>
<name>A0A4Y8VUS8_9BACT</name>
<accession>A0A4Y8VUS8</accession>
<sequence length="133" mass="16293">MYFYIYIRAAFELNIHGILISSPEPPSLHNGRSRCSYQHHAPERWRYSHEAFARQMMSSYWFGDVEDYKRFSGDTLREYKRYFSDYDYTQWDNDEFLEQKQLFGMTKWSNSLCQKFQKLCQEMEQAIVGWKYL</sequence>
<reference evidence="1 2" key="1">
    <citation type="submission" date="2019-02" db="EMBL/GenBank/DDBJ databases">
        <title>Draft Genome Sequence of the Prevotella sp. BCRC 81118, Isolated from Human Feces.</title>
        <authorList>
            <person name="Huang C.-H."/>
        </authorList>
    </citation>
    <scope>NUCLEOTIDE SEQUENCE [LARGE SCALE GENOMIC DNA]</scope>
    <source>
        <strain evidence="1 2">BCRC 81118</strain>
    </source>
</reference>
<dbReference type="AlphaFoldDB" id="A0A4Y8VUS8"/>
<dbReference type="OrthoDB" id="1057465at2"/>
<evidence type="ECO:0000313" key="1">
    <source>
        <dbReference type="EMBL" id="TFH84354.1"/>
    </source>
</evidence>
<dbReference type="EMBL" id="SGVY01000003">
    <property type="protein sequence ID" value="TFH84354.1"/>
    <property type="molecule type" value="Genomic_DNA"/>
</dbReference>
<evidence type="ECO:0000313" key="2">
    <source>
        <dbReference type="Proteomes" id="UP000297872"/>
    </source>
</evidence>
<dbReference type="RefSeq" id="WP_134842573.1">
    <property type="nucleotide sequence ID" value="NZ_SGVY01000003.1"/>
</dbReference>
<keyword evidence="2" id="KW-1185">Reference proteome</keyword>
<gene>
    <name evidence="1" type="ORF">EXN75_01880</name>
</gene>
<organism evidence="1 2">
    <name type="scientific">Segatella hominis</name>
    <dbReference type="NCBI Taxonomy" id="2518605"/>
    <lineage>
        <taxon>Bacteria</taxon>
        <taxon>Pseudomonadati</taxon>
        <taxon>Bacteroidota</taxon>
        <taxon>Bacteroidia</taxon>
        <taxon>Bacteroidales</taxon>
        <taxon>Prevotellaceae</taxon>
        <taxon>Segatella</taxon>
    </lineage>
</organism>